<comment type="similarity">
    <text evidence="2 13">Belongs to the OXA1/ALB3/YidC family. Type 1 subfamily.</text>
</comment>
<dbReference type="NCBIfam" id="TIGR03592">
    <property type="entry name" value="yidC_oxa1_cterm"/>
    <property type="match status" value="1"/>
</dbReference>
<organism evidence="16 17">
    <name type="scientific">Chitinimonas prasina</name>
    <dbReference type="NCBI Taxonomy" id="1434937"/>
    <lineage>
        <taxon>Bacteria</taxon>
        <taxon>Pseudomonadati</taxon>
        <taxon>Pseudomonadota</taxon>
        <taxon>Betaproteobacteria</taxon>
        <taxon>Neisseriales</taxon>
        <taxon>Chitinibacteraceae</taxon>
        <taxon>Chitinimonas</taxon>
    </lineage>
</organism>
<evidence type="ECO:0000256" key="11">
    <source>
        <dbReference type="ARBA" id="ARBA00033245"/>
    </source>
</evidence>
<keyword evidence="6 13" id="KW-0812">Transmembrane</keyword>
<proteinExistence type="inferred from homology"/>
<dbReference type="PANTHER" id="PTHR12428:SF65">
    <property type="entry name" value="CYTOCHROME C OXIDASE ASSEMBLY PROTEIN COX18, MITOCHONDRIAL"/>
    <property type="match status" value="1"/>
</dbReference>
<evidence type="ECO:0000259" key="15">
    <source>
        <dbReference type="Pfam" id="PF14849"/>
    </source>
</evidence>
<feature type="transmembrane region" description="Helical" evidence="13">
    <location>
        <begin position="485"/>
        <end position="502"/>
    </location>
</feature>
<gene>
    <name evidence="13 16" type="primary">yidC</name>
    <name evidence="16" type="ORF">GCM10007907_12070</name>
</gene>
<accession>A0ABQ5YFM1</accession>
<dbReference type="PANTHER" id="PTHR12428">
    <property type="entry name" value="OXA1"/>
    <property type="match status" value="1"/>
</dbReference>
<evidence type="ECO:0000256" key="5">
    <source>
        <dbReference type="ARBA" id="ARBA00022475"/>
    </source>
</evidence>
<name>A0ABQ5YFM1_9NEIS</name>
<comment type="subunit">
    <text evidence="13">Interacts with the Sec translocase complex via SecD. Specifically interacts with transmembrane segments of nascent integral membrane proteins during membrane integration.</text>
</comment>
<feature type="domain" description="Membrane insertase YidC/Oxa/ALB C-terminal" evidence="14">
    <location>
        <begin position="375"/>
        <end position="553"/>
    </location>
</feature>
<keyword evidence="4 13" id="KW-0813">Transport</keyword>
<evidence type="ECO:0000256" key="7">
    <source>
        <dbReference type="ARBA" id="ARBA00022927"/>
    </source>
</evidence>
<protein>
    <recommendedName>
        <fullName evidence="3 13">Membrane protein insertase YidC</fullName>
    </recommendedName>
    <alternativeName>
        <fullName evidence="12 13">Foldase YidC</fullName>
    </alternativeName>
    <alternativeName>
        <fullName evidence="11 13">Membrane integrase YidC</fullName>
    </alternativeName>
    <alternativeName>
        <fullName evidence="13">Membrane protein YidC</fullName>
    </alternativeName>
</protein>
<evidence type="ECO:0000313" key="16">
    <source>
        <dbReference type="EMBL" id="GLR12417.1"/>
    </source>
</evidence>
<dbReference type="NCBIfam" id="NF002352">
    <property type="entry name" value="PRK01318.1-3"/>
    <property type="match status" value="1"/>
</dbReference>
<keyword evidence="7 13" id="KW-0653">Protein transport</keyword>
<dbReference type="RefSeq" id="WP_284195540.1">
    <property type="nucleotide sequence ID" value="NZ_BSOG01000001.1"/>
</dbReference>
<feature type="transmembrane region" description="Helical" evidence="13">
    <location>
        <begin position="514"/>
        <end position="539"/>
    </location>
</feature>
<dbReference type="CDD" id="cd19961">
    <property type="entry name" value="EcYidC-like_peri"/>
    <property type="match status" value="1"/>
</dbReference>
<dbReference type="Pfam" id="PF14849">
    <property type="entry name" value="YidC_periplas"/>
    <property type="match status" value="1"/>
</dbReference>
<feature type="transmembrane region" description="Helical" evidence="13">
    <location>
        <begin position="444"/>
        <end position="465"/>
    </location>
</feature>
<comment type="subcellular location">
    <subcellularLocation>
        <location evidence="1">Cell inner membrane</location>
        <topology evidence="1">Multi-pass membrane protein</topology>
    </subcellularLocation>
    <subcellularLocation>
        <location evidence="13">Cell membrane</location>
        <topology evidence="13">Multi-pass membrane protein</topology>
    </subcellularLocation>
</comment>
<evidence type="ECO:0000256" key="4">
    <source>
        <dbReference type="ARBA" id="ARBA00022448"/>
    </source>
</evidence>
<dbReference type="InterPro" id="IPR019998">
    <property type="entry name" value="Membr_insert_YidC"/>
</dbReference>
<sequence length="578" mass="63556">MDTKRLIAFVVLSFAILYGWQHWFAPKPTPAQIAAQQQAAATGTPAAAAATGTATTAAEGALTRAGRIKVKTDLLDAEIDTMGGDLRKLTLIEHGQHDNAKVPFVLFQEGPEHTYVAHTGLISNGLNLPTHRTLFSSKDTAVSLQPGQNSVSVRLDAPEVNGIKVAKIYTFKRDSYVIDVAYEIVNGSQAPLNLSAYYSLVRDGKDPRGTGGFFTGGAAFTGPAVYTEEKKFQKVTFSDIDKDKAEYVAKPADGWVAMVQHYFVSAWLMSPNGGANLCAKSACTVQVTKKPGELYQSAVQVNQPTIAAGANYRVSVPLYAGPQETRALQAAAPGLDLVKDYGIFKIIAQPMFALLDLIHGGASIGGVQIPGIGNWGWSIVLFTLLIKLALYPLAVTQYRSMAKMKKLAPRMQKLKEQYGDDRMKFQQAVMELYKSEKANPLSGCLPILIQMPIFMGLFYMLQAVVELRQAPWMLWIHDLSVADPYWVLPILMILTMWIQTRFNPPSGDPMQDRMMKIMPVVFGVMFIWFPAGLVLYYVINNVFSIGQQWYITRKIEREDSTVKTTPAKPAKASKAKGK</sequence>
<dbReference type="EMBL" id="BSOG01000001">
    <property type="protein sequence ID" value="GLR12417.1"/>
    <property type="molecule type" value="Genomic_DNA"/>
</dbReference>
<dbReference type="InterPro" id="IPR047196">
    <property type="entry name" value="YidC_ALB_C"/>
</dbReference>
<dbReference type="Proteomes" id="UP001156706">
    <property type="component" value="Unassembled WGS sequence"/>
</dbReference>
<evidence type="ECO:0000256" key="1">
    <source>
        <dbReference type="ARBA" id="ARBA00004429"/>
    </source>
</evidence>
<feature type="transmembrane region" description="Helical" evidence="13">
    <location>
        <begin position="375"/>
        <end position="396"/>
    </location>
</feature>
<keyword evidence="17" id="KW-1185">Reference proteome</keyword>
<comment type="function">
    <text evidence="13">Required for the insertion and/or proper folding and/or complex formation of integral membrane proteins into the membrane. Involved in integration of membrane proteins that insert both dependently and independently of the Sec translocase complex, as well as at least some lipoproteins. Aids folding of multispanning membrane proteins.</text>
</comment>
<comment type="caution">
    <text evidence="16">The sequence shown here is derived from an EMBL/GenBank/DDBJ whole genome shotgun (WGS) entry which is preliminary data.</text>
</comment>
<keyword evidence="8 13" id="KW-1133">Transmembrane helix</keyword>
<evidence type="ECO:0000256" key="8">
    <source>
        <dbReference type="ARBA" id="ARBA00022989"/>
    </source>
</evidence>
<dbReference type="HAMAP" id="MF_01810">
    <property type="entry name" value="YidC_type1"/>
    <property type="match status" value="1"/>
</dbReference>
<evidence type="ECO:0000259" key="14">
    <source>
        <dbReference type="Pfam" id="PF02096"/>
    </source>
</evidence>
<evidence type="ECO:0000256" key="6">
    <source>
        <dbReference type="ARBA" id="ARBA00022692"/>
    </source>
</evidence>
<keyword evidence="5 13" id="KW-1003">Cell membrane</keyword>
<dbReference type="PRINTS" id="PR01900">
    <property type="entry name" value="YIDCPROTEIN"/>
</dbReference>
<dbReference type="InterPro" id="IPR028055">
    <property type="entry name" value="YidC/Oxa/ALB_C"/>
</dbReference>
<evidence type="ECO:0000256" key="13">
    <source>
        <dbReference type="HAMAP-Rule" id="MF_01810"/>
    </source>
</evidence>
<feature type="domain" description="Membrane insertase YidC N-terminal" evidence="15">
    <location>
        <begin position="67"/>
        <end position="353"/>
    </location>
</feature>
<reference evidence="17" key="1">
    <citation type="journal article" date="2019" name="Int. J. Syst. Evol. Microbiol.">
        <title>The Global Catalogue of Microorganisms (GCM) 10K type strain sequencing project: providing services to taxonomists for standard genome sequencing and annotation.</title>
        <authorList>
            <consortium name="The Broad Institute Genomics Platform"/>
            <consortium name="The Broad Institute Genome Sequencing Center for Infectious Disease"/>
            <person name="Wu L."/>
            <person name="Ma J."/>
        </authorList>
    </citation>
    <scope>NUCLEOTIDE SEQUENCE [LARGE SCALE GENOMIC DNA]</scope>
    <source>
        <strain evidence="17">NBRC 110044</strain>
    </source>
</reference>
<dbReference type="InterPro" id="IPR028053">
    <property type="entry name" value="Membr_insert_YidC_N"/>
</dbReference>
<evidence type="ECO:0000256" key="3">
    <source>
        <dbReference type="ARBA" id="ARBA00015325"/>
    </source>
</evidence>
<dbReference type="InterPro" id="IPR038221">
    <property type="entry name" value="YidC_periplasmic_sf"/>
</dbReference>
<keyword evidence="9 13" id="KW-0472">Membrane</keyword>
<dbReference type="CDD" id="cd20070">
    <property type="entry name" value="5TM_YidC_Alb3"/>
    <property type="match status" value="1"/>
</dbReference>
<evidence type="ECO:0000256" key="9">
    <source>
        <dbReference type="ARBA" id="ARBA00023136"/>
    </source>
</evidence>
<evidence type="ECO:0000313" key="17">
    <source>
        <dbReference type="Proteomes" id="UP001156706"/>
    </source>
</evidence>
<dbReference type="PRINTS" id="PR00701">
    <property type="entry name" value="60KDINNERMP"/>
</dbReference>
<evidence type="ECO:0000256" key="12">
    <source>
        <dbReference type="ARBA" id="ARBA00033342"/>
    </source>
</evidence>
<dbReference type="NCBIfam" id="NF002353">
    <property type="entry name" value="PRK01318.1-4"/>
    <property type="match status" value="1"/>
</dbReference>
<dbReference type="InterPro" id="IPR001708">
    <property type="entry name" value="YidC/ALB3/OXA1/COX18"/>
</dbReference>
<keyword evidence="10 13" id="KW-0143">Chaperone</keyword>
<evidence type="ECO:0000256" key="10">
    <source>
        <dbReference type="ARBA" id="ARBA00023186"/>
    </source>
</evidence>
<dbReference type="Pfam" id="PF02096">
    <property type="entry name" value="60KD_IMP"/>
    <property type="match status" value="1"/>
</dbReference>
<dbReference type="NCBIfam" id="TIGR03593">
    <property type="entry name" value="yidC_nterm"/>
    <property type="match status" value="1"/>
</dbReference>
<evidence type="ECO:0000256" key="2">
    <source>
        <dbReference type="ARBA" id="ARBA00010527"/>
    </source>
</evidence>
<dbReference type="Gene3D" id="2.70.98.90">
    <property type="match status" value="1"/>
</dbReference>